<proteinExistence type="predicted"/>
<dbReference type="Gene3D" id="1.10.150.240">
    <property type="entry name" value="Putative phosphatase, domain 2"/>
    <property type="match status" value="1"/>
</dbReference>
<evidence type="ECO:0000256" key="2">
    <source>
        <dbReference type="ARBA" id="ARBA00022723"/>
    </source>
</evidence>
<dbReference type="SFLD" id="SFLDS00003">
    <property type="entry name" value="Haloacid_Dehalogenase"/>
    <property type="match status" value="1"/>
</dbReference>
<organism evidence="5 6">
    <name type="scientific">Clydaea vesicula</name>
    <dbReference type="NCBI Taxonomy" id="447962"/>
    <lineage>
        <taxon>Eukaryota</taxon>
        <taxon>Fungi</taxon>
        <taxon>Fungi incertae sedis</taxon>
        <taxon>Chytridiomycota</taxon>
        <taxon>Chytridiomycota incertae sedis</taxon>
        <taxon>Chytridiomycetes</taxon>
        <taxon>Lobulomycetales</taxon>
        <taxon>Lobulomycetaceae</taxon>
        <taxon>Clydaea</taxon>
    </lineage>
</organism>
<name>A0AAD5U8J3_9FUNG</name>
<dbReference type="InterPro" id="IPR023198">
    <property type="entry name" value="PGP-like_dom2"/>
</dbReference>
<keyword evidence="2" id="KW-0479">Metal-binding</keyword>
<dbReference type="Proteomes" id="UP001211065">
    <property type="component" value="Unassembled WGS sequence"/>
</dbReference>
<sequence length="231" mass="26280">MSVKYVLFDMDGLLLDTETIYTEVSVDICRKYGKVFDWELKAKMMGLREKDAGELIVKTLDLPISAEEYLRQRYLGHEALFPFTKPLPGVLKLVKHLKKHNIPICVATSSYKKAYDLKIKNNQELFSLFEEKVICGDDKDITNGKPYPDIFLAAARKLGKTINAMDENRDCLVFEDAPSGVLAGLNAKMRVCWIPDKKLKLDEQLTGLVDSVIFSMEDFVPENFGLPKFDD</sequence>
<dbReference type="SFLD" id="SFLDG01129">
    <property type="entry name" value="C1.5:_HAD__Beta-PGM__Phosphata"/>
    <property type="match status" value="1"/>
</dbReference>
<dbReference type="FunFam" id="3.40.50.1000:FF:000055">
    <property type="entry name" value="Haloacid dehalogenase-like hydrolase family protein"/>
    <property type="match status" value="1"/>
</dbReference>
<dbReference type="InterPro" id="IPR036412">
    <property type="entry name" value="HAD-like_sf"/>
</dbReference>
<protein>
    <submittedName>
        <fullName evidence="5">Pseudouridine-5'-phosphatase</fullName>
    </submittedName>
</protein>
<reference evidence="5" key="1">
    <citation type="submission" date="2020-05" db="EMBL/GenBank/DDBJ databases">
        <title>Phylogenomic resolution of chytrid fungi.</title>
        <authorList>
            <person name="Stajich J.E."/>
            <person name="Amses K."/>
            <person name="Simmons R."/>
            <person name="Seto K."/>
            <person name="Myers J."/>
            <person name="Bonds A."/>
            <person name="Quandt C.A."/>
            <person name="Barry K."/>
            <person name="Liu P."/>
            <person name="Grigoriev I."/>
            <person name="Longcore J.E."/>
            <person name="James T.Y."/>
        </authorList>
    </citation>
    <scope>NUCLEOTIDE SEQUENCE</scope>
    <source>
        <strain evidence="5">JEL0476</strain>
    </source>
</reference>
<comment type="caution">
    <text evidence="5">The sequence shown here is derived from an EMBL/GenBank/DDBJ whole genome shotgun (WGS) entry which is preliminary data.</text>
</comment>
<dbReference type="InterPro" id="IPR023214">
    <property type="entry name" value="HAD_sf"/>
</dbReference>
<accession>A0AAD5U8J3</accession>
<dbReference type="PANTHER" id="PTHR18901:SF38">
    <property type="entry name" value="PSEUDOURIDINE-5'-PHOSPHATASE"/>
    <property type="match status" value="1"/>
</dbReference>
<dbReference type="FunFam" id="1.10.150.240:FF:000001">
    <property type="entry name" value="Haloacid dehalogenase-like hydrolase domain"/>
    <property type="match status" value="1"/>
</dbReference>
<dbReference type="Pfam" id="PF00702">
    <property type="entry name" value="Hydrolase"/>
    <property type="match status" value="1"/>
</dbReference>
<evidence type="ECO:0000313" key="5">
    <source>
        <dbReference type="EMBL" id="KAJ3228379.1"/>
    </source>
</evidence>
<comment type="cofactor">
    <cofactor evidence="1">
        <name>Mg(2+)</name>
        <dbReference type="ChEBI" id="CHEBI:18420"/>
    </cofactor>
</comment>
<evidence type="ECO:0000256" key="4">
    <source>
        <dbReference type="ARBA" id="ARBA00022842"/>
    </source>
</evidence>
<dbReference type="EMBL" id="JADGJW010000002">
    <property type="protein sequence ID" value="KAJ3228379.1"/>
    <property type="molecule type" value="Genomic_DNA"/>
</dbReference>
<keyword evidence="4" id="KW-0460">Magnesium</keyword>
<dbReference type="NCBIfam" id="TIGR01509">
    <property type="entry name" value="HAD-SF-IA-v3"/>
    <property type="match status" value="1"/>
</dbReference>
<keyword evidence="3" id="KW-0378">Hydrolase</keyword>
<evidence type="ECO:0000256" key="1">
    <source>
        <dbReference type="ARBA" id="ARBA00001946"/>
    </source>
</evidence>
<keyword evidence="6" id="KW-1185">Reference proteome</keyword>
<gene>
    <name evidence="5" type="primary">HDHD1</name>
    <name evidence="5" type="ORF">HK099_002884</name>
</gene>
<evidence type="ECO:0000313" key="6">
    <source>
        <dbReference type="Proteomes" id="UP001211065"/>
    </source>
</evidence>
<dbReference type="AlphaFoldDB" id="A0AAD5U8J3"/>
<dbReference type="GO" id="GO:0046872">
    <property type="term" value="F:metal ion binding"/>
    <property type="evidence" value="ECO:0007669"/>
    <property type="project" value="UniProtKB-KW"/>
</dbReference>
<dbReference type="SUPFAM" id="SSF56784">
    <property type="entry name" value="HAD-like"/>
    <property type="match status" value="1"/>
</dbReference>
<dbReference type="InterPro" id="IPR006439">
    <property type="entry name" value="HAD-SF_hydro_IA"/>
</dbReference>
<dbReference type="GO" id="GO:0016791">
    <property type="term" value="F:phosphatase activity"/>
    <property type="evidence" value="ECO:0007669"/>
    <property type="project" value="TreeGrafter"/>
</dbReference>
<dbReference type="Gene3D" id="3.40.50.1000">
    <property type="entry name" value="HAD superfamily/HAD-like"/>
    <property type="match status" value="1"/>
</dbReference>
<evidence type="ECO:0000256" key="3">
    <source>
        <dbReference type="ARBA" id="ARBA00022801"/>
    </source>
</evidence>
<dbReference type="PANTHER" id="PTHR18901">
    <property type="entry name" value="2-DEOXYGLUCOSE-6-PHOSPHATE PHOSPHATASE 2"/>
    <property type="match status" value="1"/>
</dbReference>